<comment type="caution">
    <text evidence="1">The sequence shown here is derived from an EMBL/GenBank/DDBJ whole genome shotgun (WGS) entry which is preliminary data.</text>
</comment>
<organism evidence="1 2">
    <name type="scientific">Rhizobium puerariae</name>
    <dbReference type="NCBI Taxonomy" id="1585791"/>
    <lineage>
        <taxon>Bacteria</taxon>
        <taxon>Pseudomonadati</taxon>
        <taxon>Pseudomonadota</taxon>
        <taxon>Alphaproteobacteria</taxon>
        <taxon>Hyphomicrobiales</taxon>
        <taxon>Rhizobiaceae</taxon>
        <taxon>Rhizobium/Agrobacterium group</taxon>
        <taxon>Rhizobium</taxon>
    </lineage>
</organism>
<gene>
    <name evidence="1" type="ORF">ACFFP0_13660</name>
</gene>
<evidence type="ECO:0008006" key="3">
    <source>
        <dbReference type="Google" id="ProtNLM"/>
    </source>
</evidence>
<sequence length="123" mass="13486">MQNEDAAFWETLEALIATTELTIDRPAGSRHPRYPDLVYPLDYGFLDGTTSMDGGGIDVWRGSLRPAALVAIALTVDLAKKDSEIKLLLGCTAGEIETVRRFHNEHAAMKAIVLRAPCARMDT</sequence>
<dbReference type="InterPro" id="IPR036649">
    <property type="entry name" value="Pyrophosphatase_sf"/>
</dbReference>
<proteinExistence type="predicted"/>
<name>A0ABV6AH00_9HYPH</name>
<dbReference type="RefSeq" id="WP_377261531.1">
    <property type="nucleotide sequence ID" value="NZ_JBHMAA010000015.1"/>
</dbReference>
<evidence type="ECO:0000313" key="1">
    <source>
        <dbReference type="EMBL" id="MFB9949907.1"/>
    </source>
</evidence>
<dbReference type="EMBL" id="JBHMAA010000015">
    <property type="protein sequence ID" value="MFB9949907.1"/>
    <property type="molecule type" value="Genomic_DNA"/>
</dbReference>
<accession>A0ABV6AH00</accession>
<reference evidence="1 2" key="1">
    <citation type="submission" date="2024-09" db="EMBL/GenBank/DDBJ databases">
        <authorList>
            <person name="Sun Q."/>
            <person name="Mori K."/>
        </authorList>
    </citation>
    <scope>NUCLEOTIDE SEQUENCE [LARGE SCALE GENOMIC DNA]</scope>
    <source>
        <strain evidence="1 2">TBRC 4938</strain>
    </source>
</reference>
<dbReference type="SUPFAM" id="SSF50324">
    <property type="entry name" value="Inorganic pyrophosphatase"/>
    <property type="match status" value="1"/>
</dbReference>
<keyword evidence="2" id="KW-1185">Reference proteome</keyword>
<protein>
    <recommendedName>
        <fullName evidence="3">Inorganic pyrophosphatase</fullName>
    </recommendedName>
</protein>
<dbReference type="Proteomes" id="UP001589692">
    <property type="component" value="Unassembled WGS sequence"/>
</dbReference>
<evidence type="ECO:0000313" key="2">
    <source>
        <dbReference type="Proteomes" id="UP001589692"/>
    </source>
</evidence>